<feature type="compositionally biased region" description="Pro residues" evidence="6">
    <location>
        <begin position="136"/>
        <end position="178"/>
    </location>
</feature>
<feature type="region of interest" description="Disordered" evidence="6">
    <location>
        <begin position="1030"/>
        <end position="1076"/>
    </location>
</feature>
<dbReference type="SUPFAM" id="SSF69322">
    <property type="entry name" value="Tricorn protease domain 2"/>
    <property type="match status" value="1"/>
</dbReference>
<dbReference type="STRING" id="578462.A0A0L0SIB8"/>
<dbReference type="OrthoDB" id="21128at2759"/>
<comment type="subcellular location">
    <subcellularLocation>
        <location evidence="1">Cytoplasm</location>
    </subcellularLocation>
</comment>
<feature type="compositionally biased region" description="Low complexity" evidence="6">
    <location>
        <begin position="35"/>
        <end position="57"/>
    </location>
</feature>
<feature type="compositionally biased region" description="Gly residues" evidence="6">
    <location>
        <begin position="811"/>
        <end position="820"/>
    </location>
</feature>
<keyword evidence="4" id="KW-0677">Repeat</keyword>
<feature type="region of interest" description="Disordered" evidence="6">
    <location>
        <begin position="794"/>
        <end position="828"/>
    </location>
</feature>
<name>A0A0L0SIB8_ALLM3</name>
<accession>A0A0L0SIB8</accession>
<feature type="region of interest" description="Disordered" evidence="6">
    <location>
        <begin position="359"/>
        <end position="393"/>
    </location>
</feature>
<dbReference type="InterPro" id="IPR045152">
    <property type="entry name" value="EDC4-like"/>
</dbReference>
<evidence type="ECO:0000313" key="8">
    <source>
        <dbReference type="Proteomes" id="UP000054350"/>
    </source>
</evidence>
<dbReference type="PANTHER" id="PTHR15598">
    <property type="entry name" value="ENHANCER OF MRNA-DECAPPING PROTEIN 4"/>
    <property type="match status" value="1"/>
</dbReference>
<evidence type="ECO:0000256" key="3">
    <source>
        <dbReference type="ARBA" id="ARBA00022574"/>
    </source>
</evidence>
<organism evidence="7 8">
    <name type="scientific">Allomyces macrogynus (strain ATCC 38327)</name>
    <name type="common">Allomyces javanicus var. macrogynus</name>
    <dbReference type="NCBI Taxonomy" id="578462"/>
    <lineage>
        <taxon>Eukaryota</taxon>
        <taxon>Fungi</taxon>
        <taxon>Fungi incertae sedis</taxon>
        <taxon>Blastocladiomycota</taxon>
        <taxon>Blastocladiomycetes</taxon>
        <taxon>Blastocladiales</taxon>
        <taxon>Blastocladiaceae</taxon>
        <taxon>Allomyces</taxon>
    </lineage>
</organism>
<feature type="region of interest" description="Disordered" evidence="6">
    <location>
        <begin position="1113"/>
        <end position="1135"/>
    </location>
</feature>
<dbReference type="PANTHER" id="PTHR15598:SF5">
    <property type="entry name" value="ENHANCER OF MRNA-DECAPPING PROTEIN 4"/>
    <property type="match status" value="1"/>
</dbReference>
<keyword evidence="8" id="KW-1185">Reference proteome</keyword>
<sequence length="1288" mass="132930">MDHHQQPGPSPSPMDHTKRFLDMLNRPTASPSPPHSASGSAASQAASATAVPGAYPAATPPPTLRSPSAPGGPPTGAAPAPGMHPLGPLQALLNSAVQGRQASPQPLLHLMNAGGGEASGRQQQQHQQQQQQQRAVPPPPVPLHQLFAPPPPGQQQPPPFGHVGAPPTPAAPAQPPAQAPAHIMDLQRLLNLSSRQLAPSPASNPAPAPAPLATAPPHLSRHASDLELPPAVANAPTTTTTAMRMTTPPAPAPVPAPAQAPASAFSYVNPFQFFDQVPPPQVEEPKKVGKKHASSPARTKSPKRASPAHKGASPARKSGSPASARAPQVAAVEPAAVESLPAEPAEEAVALQEPLAAVIEPETEPDVAKSPEVSADDDGYQDENEDEDDEPHVRSMRRLTVESHVSAIAGAAQPTVELPVAEPEVMGGILALDVPHKSPKQNLPVYRIPLASVPVTALDSVANAYDLVPDVQASRMVSDGTMVALTSGAASDQLQVIDVAARQPLAVFDDWDRPINAMAMNASYLAVDHGDGDLSVFTLQGGLVALVSEAKVRGPTGGNATISHMLLLGNDQLVLACATLNAGSFVAVIDVPALPARGTIDLGDTTRAVRTPGPITHLTAASLSYYFWTVVGGTDLKLWSALTLHRSCTLPVAVQSVHSLAHSAHELLLVVAARDAPDLLLLGMARNAARTCQVLARLALTGTSAARLAPLAVGKSGPAAAATAAVPPAAASAMFSSVYVLRAPDRVSLACLAHDLVLLATPSSVVSVADTGADKSRAVATVAPANAPAVAVQCESPATKKQRQPSAASARGGGGGGGGAQPPASPAVIAVPSPAVSRGKPATPTTPTAAAPVVAAGVSLDQVSRLLDDRLEKLTKQLDRDRAARAAEEVERQEQLLQLVSDTLTTNVTAVLDRLLGQHVQTHVLPAVVEHIDSAVDRAVAQHWPVAAVAQAVEPNVRAAVGQVVKDALVPRYEAMTREMFAQMQAAFERGLEVSMGKVAAAAAEMAAAAVEQQAQQQAQQEQQQRQLQQQHQQQVQQHQHQQQYQQPQPQQHAVHQLARATSQQPLSPRAPAYSSSTATAAGTLHASSSSASLYGGANTGNVAAAAAMPATPTSATAPSLPSSTTTAVPPPATSSLSMSVEQQVSWLLQGGQVDEAVATVLSTAQFADLHATILTWLTPDQVFPSHGAPTPLKAGTVLTLLSYLAAALSQNVAWADTVVPWLLAGITTATPGRDPAVSQYVPECVRSIVQHLEVAEAKLARTPAGGAPHVMSIRLMVRALRAGSMMG</sequence>
<feature type="compositionally biased region" description="Low complexity" evidence="6">
    <location>
        <begin position="229"/>
        <end position="247"/>
    </location>
</feature>
<proteinExistence type="predicted"/>
<dbReference type="GO" id="GO:0000932">
    <property type="term" value="C:P-body"/>
    <property type="evidence" value="ECO:0007669"/>
    <property type="project" value="TreeGrafter"/>
</dbReference>
<keyword evidence="2" id="KW-0963">Cytoplasm</keyword>
<dbReference type="GO" id="GO:0031087">
    <property type="term" value="P:deadenylation-independent decapping of nuclear-transcribed mRNA"/>
    <property type="evidence" value="ECO:0007669"/>
    <property type="project" value="InterPro"/>
</dbReference>
<evidence type="ECO:0000256" key="5">
    <source>
        <dbReference type="SAM" id="Coils"/>
    </source>
</evidence>
<keyword evidence="5" id="KW-0175">Coiled coil</keyword>
<dbReference type="EMBL" id="GG745339">
    <property type="protein sequence ID" value="KNE62194.1"/>
    <property type="molecule type" value="Genomic_DNA"/>
</dbReference>
<feature type="compositionally biased region" description="Low complexity" evidence="6">
    <location>
        <begin position="121"/>
        <end position="135"/>
    </location>
</feature>
<protein>
    <recommendedName>
        <fullName evidence="9">Enhancer of mRNA-decapping protein 4 WD40 repeat region domain-containing protein</fullName>
    </recommendedName>
</protein>
<evidence type="ECO:0008006" key="9">
    <source>
        <dbReference type="Google" id="ProtNLM"/>
    </source>
</evidence>
<evidence type="ECO:0000256" key="2">
    <source>
        <dbReference type="ARBA" id="ARBA00022490"/>
    </source>
</evidence>
<feature type="region of interest" description="Disordered" evidence="6">
    <location>
        <begin position="273"/>
        <end position="330"/>
    </location>
</feature>
<reference evidence="8" key="2">
    <citation type="submission" date="2009-11" db="EMBL/GenBank/DDBJ databases">
        <title>The Genome Sequence of Allomyces macrogynus strain ATCC 38327.</title>
        <authorList>
            <consortium name="The Broad Institute Genome Sequencing Platform"/>
            <person name="Russ C."/>
            <person name="Cuomo C."/>
            <person name="Shea T."/>
            <person name="Young S.K."/>
            <person name="Zeng Q."/>
            <person name="Koehrsen M."/>
            <person name="Haas B."/>
            <person name="Borodovsky M."/>
            <person name="Guigo R."/>
            <person name="Alvarado L."/>
            <person name="Berlin A."/>
            <person name="Borenstein D."/>
            <person name="Chen Z."/>
            <person name="Engels R."/>
            <person name="Freedman E."/>
            <person name="Gellesch M."/>
            <person name="Goldberg J."/>
            <person name="Griggs A."/>
            <person name="Gujja S."/>
            <person name="Heiman D."/>
            <person name="Hepburn T."/>
            <person name="Howarth C."/>
            <person name="Jen D."/>
            <person name="Larson L."/>
            <person name="Lewis B."/>
            <person name="Mehta T."/>
            <person name="Park D."/>
            <person name="Pearson M."/>
            <person name="Roberts A."/>
            <person name="Saif S."/>
            <person name="Shenoy N."/>
            <person name="Sisk P."/>
            <person name="Stolte C."/>
            <person name="Sykes S."/>
            <person name="Walk T."/>
            <person name="White J."/>
            <person name="Yandava C."/>
            <person name="Burger G."/>
            <person name="Gray M.W."/>
            <person name="Holland P.W.H."/>
            <person name="King N."/>
            <person name="Lang F.B.F."/>
            <person name="Roger A.J."/>
            <person name="Ruiz-Trillo I."/>
            <person name="Lander E."/>
            <person name="Nusbaum C."/>
        </authorList>
    </citation>
    <scope>NUCLEOTIDE SEQUENCE [LARGE SCALE GENOMIC DNA]</scope>
    <source>
        <strain evidence="8">ATCC 38327</strain>
    </source>
</reference>
<dbReference type="InterPro" id="IPR015943">
    <property type="entry name" value="WD40/YVTN_repeat-like_dom_sf"/>
</dbReference>
<dbReference type="VEuPathDB" id="FungiDB:AMAG_07437"/>
<evidence type="ECO:0000313" key="7">
    <source>
        <dbReference type="EMBL" id="KNE62194.1"/>
    </source>
</evidence>
<gene>
    <name evidence="7" type="ORF">AMAG_07437</name>
</gene>
<evidence type="ECO:0000256" key="4">
    <source>
        <dbReference type="ARBA" id="ARBA00022737"/>
    </source>
</evidence>
<feature type="region of interest" description="Disordered" evidence="6">
    <location>
        <begin position="1"/>
        <end position="260"/>
    </location>
</feature>
<evidence type="ECO:0000256" key="6">
    <source>
        <dbReference type="SAM" id="MobiDB-lite"/>
    </source>
</evidence>
<reference evidence="7 8" key="1">
    <citation type="submission" date="2009-11" db="EMBL/GenBank/DDBJ databases">
        <title>Annotation of Allomyces macrogynus ATCC 38327.</title>
        <authorList>
            <consortium name="The Broad Institute Genome Sequencing Platform"/>
            <person name="Russ C."/>
            <person name="Cuomo C."/>
            <person name="Burger G."/>
            <person name="Gray M.W."/>
            <person name="Holland P.W.H."/>
            <person name="King N."/>
            <person name="Lang F.B.F."/>
            <person name="Roger A.J."/>
            <person name="Ruiz-Trillo I."/>
            <person name="Young S.K."/>
            <person name="Zeng Q."/>
            <person name="Gargeya S."/>
            <person name="Fitzgerald M."/>
            <person name="Haas B."/>
            <person name="Abouelleil A."/>
            <person name="Alvarado L."/>
            <person name="Arachchi H.M."/>
            <person name="Berlin A."/>
            <person name="Chapman S.B."/>
            <person name="Gearin G."/>
            <person name="Goldberg J."/>
            <person name="Griggs A."/>
            <person name="Gujja S."/>
            <person name="Hansen M."/>
            <person name="Heiman D."/>
            <person name="Howarth C."/>
            <person name="Larimer J."/>
            <person name="Lui A."/>
            <person name="MacDonald P.J.P."/>
            <person name="McCowen C."/>
            <person name="Montmayeur A."/>
            <person name="Murphy C."/>
            <person name="Neiman D."/>
            <person name="Pearson M."/>
            <person name="Priest M."/>
            <person name="Roberts A."/>
            <person name="Saif S."/>
            <person name="Shea T."/>
            <person name="Sisk P."/>
            <person name="Stolte C."/>
            <person name="Sykes S."/>
            <person name="Wortman J."/>
            <person name="Nusbaum C."/>
            <person name="Birren B."/>
        </authorList>
    </citation>
    <scope>NUCLEOTIDE SEQUENCE [LARGE SCALE GENOMIC DNA]</scope>
    <source>
        <strain evidence="7 8">ATCC 38327</strain>
    </source>
</reference>
<dbReference type="Gene3D" id="2.130.10.10">
    <property type="entry name" value="YVTN repeat-like/Quinoprotein amine dehydrogenase"/>
    <property type="match status" value="1"/>
</dbReference>
<evidence type="ECO:0000256" key="1">
    <source>
        <dbReference type="ARBA" id="ARBA00004496"/>
    </source>
</evidence>
<feature type="compositionally biased region" description="Pro residues" evidence="6">
    <location>
        <begin position="248"/>
        <end position="258"/>
    </location>
</feature>
<feature type="coiled-coil region" evidence="5">
    <location>
        <begin position="871"/>
        <end position="903"/>
    </location>
</feature>
<feature type="compositionally biased region" description="Polar residues" evidence="6">
    <location>
        <begin position="92"/>
        <end position="104"/>
    </location>
</feature>
<feature type="compositionally biased region" description="Low complexity" evidence="6">
    <location>
        <begin position="1030"/>
        <end position="1059"/>
    </location>
</feature>
<feature type="compositionally biased region" description="Acidic residues" evidence="6">
    <location>
        <begin position="374"/>
        <end position="390"/>
    </location>
</feature>
<dbReference type="Proteomes" id="UP000054350">
    <property type="component" value="Unassembled WGS sequence"/>
</dbReference>
<feature type="compositionally biased region" description="Low complexity" evidence="6">
    <location>
        <begin position="186"/>
        <end position="201"/>
    </location>
</feature>
<keyword evidence="3" id="KW-0853">WD repeat</keyword>